<proteinExistence type="predicted"/>
<gene>
    <name evidence="2" type="ORF">G5S52_01365</name>
</gene>
<evidence type="ECO:0000259" key="1">
    <source>
        <dbReference type="Pfam" id="PF01636"/>
    </source>
</evidence>
<evidence type="ECO:0000313" key="3">
    <source>
        <dbReference type="Proteomes" id="UP000473008"/>
    </source>
</evidence>
<dbReference type="Pfam" id="PF01636">
    <property type="entry name" value="APH"/>
    <property type="match status" value="1"/>
</dbReference>
<keyword evidence="2" id="KW-0808">Transferase</keyword>
<dbReference type="InterPro" id="IPR002575">
    <property type="entry name" value="Aminoglycoside_PTrfase"/>
</dbReference>
<protein>
    <submittedName>
        <fullName evidence="2">Aminoglycoside phosphotransferase family protein</fullName>
    </submittedName>
</protein>
<reference evidence="2 3" key="1">
    <citation type="submission" date="2020-02" db="EMBL/GenBank/DDBJ databases">
        <title>The draft genome of Grimontia sedimenta sp. nov., isolated from benthic sediments near coral reefs south of Kuwait.</title>
        <authorList>
            <person name="Mahmoud H.M."/>
            <person name="Jose L."/>
            <person name="Eapen S."/>
        </authorList>
    </citation>
    <scope>NUCLEOTIDE SEQUENCE [LARGE SCALE GENOMIC DNA]</scope>
    <source>
        <strain evidence="2 3">S25</strain>
    </source>
</reference>
<dbReference type="InterPro" id="IPR011009">
    <property type="entry name" value="Kinase-like_dom_sf"/>
</dbReference>
<dbReference type="EMBL" id="JAALDL010000001">
    <property type="protein sequence ID" value="NGN96349.1"/>
    <property type="molecule type" value="Genomic_DNA"/>
</dbReference>
<organism evidence="2 3">
    <name type="scientific">Grimontia sedimenti</name>
    <dbReference type="NCBI Taxonomy" id="2711294"/>
    <lineage>
        <taxon>Bacteria</taxon>
        <taxon>Pseudomonadati</taxon>
        <taxon>Pseudomonadota</taxon>
        <taxon>Gammaproteobacteria</taxon>
        <taxon>Vibrionales</taxon>
        <taxon>Vibrionaceae</taxon>
        <taxon>Grimontia</taxon>
    </lineage>
</organism>
<dbReference type="AlphaFoldDB" id="A0A6M1RFG9"/>
<dbReference type="SUPFAM" id="SSF56112">
    <property type="entry name" value="Protein kinase-like (PK-like)"/>
    <property type="match status" value="1"/>
</dbReference>
<dbReference type="Proteomes" id="UP000473008">
    <property type="component" value="Unassembled WGS sequence"/>
</dbReference>
<dbReference type="Gene3D" id="3.90.1200.10">
    <property type="match status" value="1"/>
</dbReference>
<feature type="domain" description="Aminoglycoside phosphotransferase" evidence="1">
    <location>
        <begin position="112"/>
        <end position="164"/>
    </location>
</feature>
<evidence type="ECO:0000313" key="2">
    <source>
        <dbReference type="EMBL" id="NGN96349.1"/>
    </source>
</evidence>
<dbReference type="GO" id="GO:0016740">
    <property type="term" value="F:transferase activity"/>
    <property type="evidence" value="ECO:0007669"/>
    <property type="project" value="UniProtKB-KW"/>
</dbReference>
<sequence length="255" mass="28789">MEKLSGGRDGIYRTRNHVIRPANKTSRTIHSLLTHLHRQGFHQCPKPIALDHEHETVSFVEGQVDNSPLIGNIASKQALTSAAKLLRQMHDASASYIDSLEGNETWMFPVREPTEVICHGDFAPYNLVLNGEEAVGVIDFDTAHPAPRVWDLAYAVYCWAPFKTHEFDKMGTLDDQISRALMFCKAYGATKGMLSNLPDAMIERLQALVSFMREEAEKGNAAFQQNLEDGHHLAYEKDIQYISQNKQTFLTELMK</sequence>
<comment type="caution">
    <text evidence="2">The sequence shown here is derived from an EMBL/GenBank/DDBJ whole genome shotgun (WGS) entry which is preliminary data.</text>
</comment>
<name>A0A6M1RFG9_9GAMM</name>
<keyword evidence="3" id="KW-1185">Reference proteome</keyword>
<dbReference type="RefSeq" id="WP_165011467.1">
    <property type="nucleotide sequence ID" value="NZ_JAALDL010000001.1"/>
</dbReference>
<accession>A0A6M1RFG9</accession>